<dbReference type="OrthoDB" id="186626at2759"/>
<dbReference type="Gene3D" id="3.30.470.20">
    <property type="entry name" value="ATP-grasp fold, B domain"/>
    <property type="match status" value="1"/>
</dbReference>
<protein>
    <recommendedName>
        <fullName evidence="1">Carbamoyl phosphate synthase ATP-binding domain-containing protein</fullName>
    </recommendedName>
</protein>
<proteinExistence type="predicted"/>
<dbReference type="AlphaFoldDB" id="A0A316V1B2"/>
<name>A0A316V1B2_9BASI</name>
<dbReference type="Gene3D" id="3.40.50.20">
    <property type="match status" value="1"/>
</dbReference>
<dbReference type="EMBL" id="KZ819611">
    <property type="protein sequence ID" value="PWN31339.1"/>
    <property type="molecule type" value="Genomic_DNA"/>
</dbReference>
<dbReference type="InterPro" id="IPR005479">
    <property type="entry name" value="CPAse_ATP-bd"/>
</dbReference>
<feature type="domain" description="Carbamoyl phosphate synthase ATP-binding" evidence="1">
    <location>
        <begin position="339"/>
        <end position="346"/>
    </location>
</feature>
<dbReference type="SUPFAM" id="SSF56059">
    <property type="entry name" value="Glutathione synthetase ATP-binding domain-like"/>
    <property type="match status" value="1"/>
</dbReference>
<accession>A0A316V1B2</accession>
<dbReference type="GeneID" id="37019262"/>
<dbReference type="RefSeq" id="XP_025351641.1">
    <property type="nucleotide sequence ID" value="XM_025497481.1"/>
</dbReference>
<dbReference type="PROSITE" id="PS00867">
    <property type="entry name" value="CPSASE_2"/>
    <property type="match status" value="1"/>
</dbReference>
<organism evidence="2 3">
    <name type="scientific">Meira miltonrushii</name>
    <dbReference type="NCBI Taxonomy" id="1280837"/>
    <lineage>
        <taxon>Eukaryota</taxon>
        <taxon>Fungi</taxon>
        <taxon>Dikarya</taxon>
        <taxon>Basidiomycota</taxon>
        <taxon>Ustilaginomycotina</taxon>
        <taxon>Exobasidiomycetes</taxon>
        <taxon>Exobasidiales</taxon>
        <taxon>Brachybasidiaceae</taxon>
        <taxon>Meira</taxon>
    </lineage>
</organism>
<sequence length="457" mass="50867">MAGPISSFLLALLALAATPFTLLRILLFSRTSSHLKSSKCALVTGGRSQKALYITRALARSGYSVILAEETGWSTFCAARFSNSIHKIYSLPLGGGQAYIDALLQIAKSNRITLFLPCSGVATAIEEAAAARLMKKQIPSLVAIIQDADLLETLHEKDRFIDLVHSLGMDAPAGHLIKSPQEGLQLLRRTGNTRFLFKAATVPDDVGRSDMTTYPFLHADASVDWRGTEKRLETGMNIPICKQTPYLAQEFIGGMGATEWCTHATVIDGRITAFVCCPSNDMLMTYYNATHTAMGQRTRKWSEEFLDRLAEHPRWSKSDLTGHFSFDFIHQPESDRLVVIECNPRVHTAICLLRKDKKLGQAMDGTYTQSSPITPSLNVEPVSWLGHDLIARRWPLHHATDILSKAGVEDGAWEETDAWSYFGFYHVQWVGLLLVEAINLRRWSRINISTARVFLAK</sequence>
<dbReference type="GO" id="GO:0005524">
    <property type="term" value="F:ATP binding"/>
    <property type="evidence" value="ECO:0007669"/>
    <property type="project" value="InterPro"/>
</dbReference>
<dbReference type="InParanoid" id="A0A316V1B2"/>
<dbReference type="Proteomes" id="UP000245771">
    <property type="component" value="Unassembled WGS sequence"/>
</dbReference>
<evidence type="ECO:0000259" key="1">
    <source>
        <dbReference type="PROSITE" id="PS00867"/>
    </source>
</evidence>
<keyword evidence="3" id="KW-1185">Reference proteome</keyword>
<evidence type="ECO:0000313" key="3">
    <source>
        <dbReference type="Proteomes" id="UP000245771"/>
    </source>
</evidence>
<gene>
    <name evidence="2" type="ORF">FA14DRAFT_151645</name>
</gene>
<reference evidence="2 3" key="1">
    <citation type="journal article" date="2018" name="Mol. Biol. Evol.">
        <title>Broad Genomic Sampling Reveals a Smut Pathogenic Ancestry of the Fungal Clade Ustilaginomycotina.</title>
        <authorList>
            <person name="Kijpornyongpan T."/>
            <person name="Mondo S.J."/>
            <person name="Barry K."/>
            <person name="Sandor L."/>
            <person name="Lee J."/>
            <person name="Lipzen A."/>
            <person name="Pangilinan J."/>
            <person name="LaButti K."/>
            <person name="Hainaut M."/>
            <person name="Henrissat B."/>
            <person name="Grigoriev I.V."/>
            <person name="Spatafora J.W."/>
            <person name="Aime M.C."/>
        </authorList>
    </citation>
    <scope>NUCLEOTIDE SEQUENCE [LARGE SCALE GENOMIC DNA]</scope>
    <source>
        <strain evidence="2 3">MCA 3882</strain>
    </source>
</reference>
<evidence type="ECO:0000313" key="2">
    <source>
        <dbReference type="EMBL" id="PWN31339.1"/>
    </source>
</evidence>